<evidence type="ECO:0000313" key="2">
    <source>
        <dbReference type="WBParaSite" id="PgR058_g027_t02"/>
    </source>
</evidence>
<proteinExistence type="predicted"/>
<organism evidence="1 2">
    <name type="scientific">Parascaris univalens</name>
    <name type="common">Nematode worm</name>
    <dbReference type="NCBI Taxonomy" id="6257"/>
    <lineage>
        <taxon>Eukaryota</taxon>
        <taxon>Metazoa</taxon>
        <taxon>Ecdysozoa</taxon>
        <taxon>Nematoda</taxon>
        <taxon>Chromadorea</taxon>
        <taxon>Rhabditida</taxon>
        <taxon>Spirurina</taxon>
        <taxon>Ascaridomorpha</taxon>
        <taxon>Ascaridoidea</taxon>
        <taxon>Ascarididae</taxon>
        <taxon>Parascaris</taxon>
    </lineage>
</organism>
<protein>
    <submittedName>
        <fullName evidence="2">Uncharacterized protein</fullName>
    </submittedName>
</protein>
<dbReference type="Proteomes" id="UP000887569">
    <property type="component" value="Unplaced"/>
</dbReference>
<dbReference type="WBParaSite" id="PgR058_g027_t02">
    <property type="protein sequence ID" value="PgR058_g027_t02"/>
    <property type="gene ID" value="PgR058_g027"/>
</dbReference>
<reference evidence="2" key="1">
    <citation type="submission" date="2022-11" db="UniProtKB">
        <authorList>
            <consortium name="WormBaseParasite"/>
        </authorList>
    </citation>
    <scope>IDENTIFICATION</scope>
</reference>
<sequence length="30" mass="3625">MNMCENSKAHRRAIYLNKPTIEQHIRITQQ</sequence>
<accession>A0A915BT96</accession>
<name>A0A915BT96_PARUN</name>
<evidence type="ECO:0000313" key="1">
    <source>
        <dbReference type="Proteomes" id="UP000887569"/>
    </source>
</evidence>
<keyword evidence="1" id="KW-1185">Reference proteome</keyword>
<dbReference type="AlphaFoldDB" id="A0A915BT96"/>